<reference evidence="10 11" key="1">
    <citation type="journal article" date="2016" name="Genome Biol. Evol.">
        <title>Divergent and convergent evolution of fungal pathogenicity.</title>
        <authorList>
            <person name="Shang Y."/>
            <person name="Xiao G."/>
            <person name="Zheng P."/>
            <person name="Cen K."/>
            <person name="Zhan S."/>
            <person name="Wang C."/>
        </authorList>
    </citation>
    <scope>NUCLEOTIDE SEQUENCE [LARGE SCALE GENOMIC DNA]</scope>
    <source>
        <strain evidence="10 11">ARSEF 2679</strain>
    </source>
</reference>
<dbReference type="Pfam" id="PF07766">
    <property type="entry name" value="LETM1_RBD"/>
    <property type="match status" value="1"/>
</dbReference>
<evidence type="ECO:0000256" key="2">
    <source>
        <dbReference type="ARBA" id="ARBA00022692"/>
    </source>
</evidence>
<keyword evidence="4" id="KW-1133">Transmembrane helix</keyword>
<dbReference type="InterPro" id="IPR033122">
    <property type="entry name" value="LETM1-like_RBD"/>
</dbReference>
<evidence type="ECO:0000256" key="5">
    <source>
        <dbReference type="ARBA" id="ARBA00023128"/>
    </source>
</evidence>
<evidence type="ECO:0000259" key="9">
    <source>
        <dbReference type="PROSITE" id="PS51758"/>
    </source>
</evidence>
<evidence type="ECO:0000313" key="10">
    <source>
        <dbReference type="EMBL" id="OAA60733.1"/>
    </source>
</evidence>
<feature type="compositionally biased region" description="Polar residues" evidence="8">
    <location>
        <begin position="70"/>
        <end position="79"/>
    </location>
</feature>
<evidence type="ECO:0000256" key="4">
    <source>
        <dbReference type="ARBA" id="ARBA00022989"/>
    </source>
</evidence>
<dbReference type="PANTHER" id="PTHR14009">
    <property type="entry name" value="LEUCINE ZIPPER-EF-HAND CONTAINING TRANSMEMBRANE PROTEIN"/>
    <property type="match status" value="1"/>
</dbReference>
<dbReference type="RefSeq" id="XP_018703404.1">
    <property type="nucleotide sequence ID" value="XM_018849377.1"/>
</dbReference>
<evidence type="ECO:0000256" key="8">
    <source>
        <dbReference type="SAM" id="MobiDB-lite"/>
    </source>
</evidence>
<comment type="caution">
    <text evidence="10">The sequence shown here is derived from an EMBL/GenBank/DDBJ whole genome shotgun (WGS) entry which is preliminary data.</text>
</comment>
<dbReference type="PROSITE" id="PS51758">
    <property type="entry name" value="LETM1_RBD"/>
    <property type="match status" value="1"/>
</dbReference>
<evidence type="ECO:0000256" key="1">
    <source>
        <dbReference type="ARBA" id="ARBA00004434"/>
    </source>
</evidence>
<dbReference type="GO" id="GO:0030003">
    <property type="term" value="P:intracellular monoatomic cation homeostasis"/>
    <property type="evidence" value="ECO:0007669"/>
    <property type="project" value="TreeGrafter"/>
</dbReference>
<feature type="domain" description="Letm1 RBD" evidence="9">
    <location>
        <begin position="171"/>
        <end position="374"/>
    </location>
</feature>
<keyword evidence="11" id="KW-1185">Reference proteome</keyword>
<dbReference type="PANTHER" id="PTHR14009:SF1">
    <property type="entry name" value="MITOCHONDRIAL PROTON_CALCIUM EXCHANGER PROTEIN"/>
    <property type="match status" value="1"/>
</dbReference>
<dbReference type="GO" id="GO:0043022">
    <property type="term" value="F:ribosome binding"/>
    <property type="evidence" value="ECO:0007669"/>
    <property type="project" value="InterPro"/>
</dbReference>
<keyword evidence="3" id="KW-0999">Mitochondrion inner membrane</keyword>
<keyword evidence="2" id="KW-0812">Transmembrane</keyword>
<feature type="region of interest" description="Disordered" evidence="8">
    <location>
        <begin position="63"/>
        <end position="90"/>
    </location>
</feature>
<accession>A0A167TLX4</accession>
<dbReference type="AlphaFoldDB" id="A0A167TLX4"/>
<dbReference type="EMBL" id="AZHB01000014">
    <property type="protein sequence ID" value="OAA60733.1"/>
    <property type="molecule type" value="Genomic_DNA"/>
</dbReference>
<dbReference type="InterPro" id="IPR044202">
    <property type="entry name" value="LETM1/MDM38-like"/>
</dbReference>
<evidence type="ECO:0000256" key="3">
    <source>
        <dbReference type="ARBA" id="ARBA00022792"/>
    </source>
</evidence>
<gene>
    <name evidence="10" type="ORF">ISF_05772</name>
</gene>
<name>A0A167TLX4_CORFA</name>
<evidence type="ECO:0000256" key="7">
    <source>
        <dbReference type="PROSITE-ProRule" id="PRU01094"/>
    </source>
</evidence>
<proteinExistence type="predicted"/>
<dbReference type="Proteomes" id="UP000076744">
    <property type="component" value="Unassembled WGS sequence"/>
</dbReference>
<evidence type="ECO:0000313" key="11">
    <source>
        <dbReference type="Proteomes" id="UP000076744"/>
    </source>
</evidence>
<sequence length="374" mass="42123">MSSGLAWRCHARSAGPLSLSRNLVVLPNHNALATTTTPTTTRIFSPHTATHHGRPLQYRNVHHTAPPAASRSSKQSLNPLLNPPASTRPPVLETVQRSAHGSTPAYLFHLGKSYLRFYKDGLKAVFANRRLLRERLARTPADDRPSSAWSLAQSPPRSFSRADWVLLWRVRHDMIRLPCFGLLFVICGEFSPLVVMLVDGIVPYPCRIPQQLRGAAEKAEARRRAAFRELEVAHPHGVLSPRVTRSVARRHVLRSLHLSGAMWDRLTGGMVPPGMWRVKGALRMAFLEGDDEGLVRDGGPVGLEVDELRIACMERGIDVLGKSESEMRTWLGDWLRLTAAEDLTERRQRMTTLLMTRQESWPHNRDFAVPEWHL</sequence>
<organism evidence="10 11">
    <name type="scientific">Cordyceps fumosorosea (strain ARSEF 2679)</name>
    <name type="common">Isaria fumosorosea</name>
    <dbReference type="NCBI Taxonomy" id="1081104"/>
    <lineage>
        <taxon>Eukaryota</taxon>
        <taxon>Fungi</taxon>
        <taxon>Dikarya</taxon>
        <taxon>Ascomycota</taxon>
        <taxon>Pezizomycotina</taxon>
        <taxon>Sordariomycetes</taxon>
        <taxon>Hypocreomycetidae</taxon>
        <taxon>Hypocreales</taxon>
        <taxon>Cordycipitaceae</taxon>
        <taxon>Cordyceps</taxon>
    </lineage>
</organism>
<protein>
    <submittedName>
        <fullName evidence="10">LETM1-like protein</fullName>
    </submittedName>
</protein>
<dbReference type="GeneID" id="30022064"/>
<keyword evidence="5 7" id="KW-0496">Mitochondrion</keyword>
<comment type="subcellular location">
    <subcellularLocation>
        <location evidence="1">Mitochondrion inner membrane</location>
        <topology evidence="1">Single-pass membrane protein</topology>
    </subcellularLocation>
</comment>
<dbReference type="GO" id="GO:0005743">
    <property type="term" value="C:mitochondrial inner membrane"/>
    <property type="evidence" value="ECO:0007669"/>
    <property type="project" value="UniProtKB-SubCell"/>
</dbReference>
<keyword evidence="6" id="KW-0472">Membrane</keyword>
<dbReference type="OrthoDB" id="73691at2759"/>
<evidence type="ECO:0000256" key="6">
    <source>
        <dbReference type="ARBA" id="ARBA00023136"/>
    </source>
</evidence>